<dbReference type="RefSeq" id="WP_065255660.1">
    <property type="nucleotide sequence ID" value="NZ_JARDJM010000015.1"/>
</dbReference>
<dbReference type="Gene3D" id="3.40.50.1010">
    <property type="entry name" value="5'-nuclease"/>
    <property type="match status" value="1"/>
</dbReference>
<dbReference type="Proteomes" id="UP000092607">
    <property type="component" value="Unassembled WGS sequence"/>
</dbReference>
<comment type="caution">
    <text evidence="2">The sequence shown here is derived from an EMBL/GenBank/DDBJ whole genome shotgun (WGS) entry which is preliminary data.</text>
</comment>
<dbReference type="InterPro" id="IPR029060">
    <property type="entry name" value="PIN-like_dom_sf"/>
</dbReference>
<dbReference type="CDD" id="cd09873">
    <property type="entry name" value="PIN_Pae0151-like"/>
    <property type="match status" value="1"/>
</dbReference>
<evidence type="ECO:0000259" key="1">
    <source>
        <dbReference type="Pfam" id="PF01850"/>
    </source>
</evidence>
<gene>
    <name evidence="2" type="ORF">A9309_02530</name>
</gene>
<dbReference type="EMBL" id="LZMS01000036">
    <property type="protein sequence ID" value="OBX65313.1"/>
    <property type="molecule type" value="Genomic_DNA"/>
</dbReference>
<dbReference type="AlphaFoldDB" id="A0A1B8Q6B4"/>
<dbReference type="SUPFAM" id="SSF88723">
    <property type="entry name" value="PIN domain-like"/>
    <property type="match status" value="1"/>
</dbReference>
<dbReference type="Pfam" id="PF01850">
    <property type="entry name" value="PIN"/>
    <property type="match status" value="1"/>
</dbReference>
<proteinExistence type="predicted"/>
<accession>A0A1B8Q6B4</accession>
<dbReference type="InterPro" id="IPR044153">
    <property type="entry name" value="PIN_Pae0151-like"/>
</dbReference>
<evidence type="ECO:0000313" key="2">
    <source>
        <dbReference type="EMBL" id="OBX65313.1"/>
    </source>
</evidence>
<feature type="domain" description="PIN" evidence="1">
    <location>
        <begin position="9"/>
        <end position="134"/>
    </location>
</feature>
<name>A0A1B8Q6B4_MORLA</name>
<dbReference type="InterPro" id="IPR002716">
    <property type="entry name" value="PIN_dom"/>
</dbReference>
<organism evidence="2 3">
    <name type="scientific">Moraxella lacunata</name>
    <dbReference type="NCBI Taxonomy" id="477"/>
    <lineage>
        <taxon>Bacteria</taxon>
        <taxon>Pseudomonadati</taxon>
        <taxon>Pseudomonadota</taxon>
        <taxon>Gammaproteobacteria</taxon>
        <taxon>Moraxellales</taxon>
        <taxon>Moraxellaceae</taxon>
        <taxon>Moraxella</taxon>
    </lineage>
</organism>
<evidence type="ECO:0000313" key="3">
    <source>
        <dbReference type="Proteomes" id="UP000092607"/>
    </source>
</evidence>
<dbReference type="OrthoDB" id="7064101at2"/>
<sequence length="154" mass="17440">MKSHFADSVVIDANVFVKLLHAEHDSPLAFDLLDYCIAHDILIVAPTLFDYEVISVCVRLHIELNEILALLADYRATNLVLQVPDFDDWQLATKICQDGNTKSGYPSMYDSIYQAMAINRNITFVSADTRHIAKANKHGNVCALTEWRGIFKHF</sequence>
<protein>
    <recommendedName>
        <fullName evidence="1">PIN domain-containing protein</fullName>
    </recommendedName>
</protein>
<reference evidence="2 3" key="1">
    <citation type="submission" date="2016-06" db="EMBL/GenBank/DDBJ databases">
        <title>Draft genome of Moraxella lacunata CCUG 57757A.</title>
        <authorList>
            <person name="Salva-Serra F."/>
            <person name="Engstrom-Jakobsson H."/>
            <person name="Thorell K."/>
            <person name="Gonzales-Siles L."/>
            <person name="Karlsson R."/>
            <person name="Boulund F."/>
            <person name="Engstrand L."/>
            <person name="Kristiansson E."/>
            <person name="Moore E."/>
        </authorList>
    </citation>
    <scope>NUCLEOTIDE SEQUENCE [LARGE SCALE GENOMIC DNA]</scope>
    <source>
        <strain evidence="2 3">CCUG 57757A</strain>
    </source>
</reference>